<dbReference type="GeneID" id="9092194"/>
<name>C1HEB5_PARBA</name>
<proteinExistence type="predicted"/>
<sequence>MEEIHSQLNLLKEVKKPAQAANSSANVAQTENTAAVNLNSISEEWRITNIVRIEKYNNKKSSESKKTLSTANDSSEMFQMMNLVQVIEVPVYSAESITNPLII</sequence>
<dbReference type="Proteomes" id="UP000002059">
    <property type="component" value="Partially assembled WGS sequence"/>
</dbReference>
<evidence type="ECO:0000313" key="1">
    <source>
        <dbReference type="EMBL" id="EEH41395.2"/>
    </source>
</evidence>
<accession>C1HEB5</accession>
<organism evidence="1 2">
    <name type="scientific">Paracoccidioides lutzii (strain ATCC MYA-826 / Pb01)</name>
    <name type="common">Paracoccidioides brasiliensis</name>
    <dbReference type="NCBI Taxonomy" id="502779"/>
    <lineage>
        <taxon>Eukaryota</taxon>
        <taxon>Fungi</taxon>
        <taxon>Dikarya</taxon>
        <taxon>Ascomycota</taxon>
        <taxon>Pezizomycotina</taxon>
        <taxon>Eurotiomycetes</taxon>
        <taxon>Eurotiomycetidae</taxon>
        <taxon>Onygenales</taxon>
        <taxon>Ajellomycetaceae</taxon>
        <taxon>Paracoccidioides</taxon>
    </lineage>
</organism>
<gene>
    <name evidence="1" type="ORF">PAAG_09106</name>
</gene>
<evidence type="ECO:0000313" key="2">
    <source>
        <dbReference type="Proteomes" id="UP000002059"/>
    </source>
</evidence>
<dbReference type="AlphaFoldDB" id="C1HEB5"/>
<dbReference type="KEGG" id="pbl:PAAG_09106"/>
<reference evidence="1 2" key="1">
    <citation type="journal article" date="2011" name="PLoS Genet.">
        <title>Comparative genomic analysis of human fungal pathogens causing paracoccidioidomycosis.</title>
        <authorList>
            <person name="Desjardins C.A."/>
            <person name="Champion M.D."/>
            <person name="Holder J.W."/>
            <person name="Muszewska A."/>
            <person name="Goldberg J."/>
            <person name="Bailao A.M."/>
            <person name="Brigido M.M."/>
            <person name="Ferreira M.E."/>
            <person name="Garcia A.M."/>
            <person name="Grynberg M."/>
            <person name="Gujja S."/>
            <person name="Heiman D.I."/>
            <person name="Henn M.R."/>
            <person name="Kodira C.D."/>
            <person name="Leon-Narvaez H."/>
            <person name="Longo L.V."/>
            <person name="Ma L.J."/>
            <person name="Malavazi I."/>
            <person name="Matsuo A.L."/>
            <person name="Morais F.V."/>
            <person name="Pereira M."/>
            <person name="Rodriguez-Brito S."/>
            <person name="Sakthikumar S."/>
            <person name="Salem-Izacc S.M."/>
            <person name="Sykes S.M."/>
            <person name="Teixeira M.M."/>
            <person name="Vallejo M.C."/>
            <person name="Walter M.E."/>
            <person name="Yandava C."/>
            <person name="Young S."/>
            <person name="Zeng Q."/>
            <person name="Zucker J."/>
            <person name="Felipe M.S."/>
            <person name="Goldman G.H."/>
            <person name="Haas B.J."/>
            <person name="McEwen J.G."/>
            <person name="Nino-Vega G."/>
            <person name="Puccia R."/>
            <person name="San-Blas G."/>
            <person name="Soares C.M."/>
            <person name="Birren B.W."/>
            <person name="Cuomo C.A."/>
        </authorList>
    </citation>
    <scope>NUCLEOTIDE SEQUENCE [LARGE SCALE GENOMIC DNA]</scope>
    <source>
        <strain evidence="2">ATCC MYA-826 / Pb01</strain>
    </source>
</reference>
<protein>
    <submittedName>
        <fullName evidence="1">Uncharacterized protein</fullName>
    </submittedName>
</protein>
<dbReference type="HOGENOM" id="CLU_2264537_0_0_1"/>
<keyword evidence="2" id="KW-1185">Reference proteome</keyword>
<dbReference type="RefSeq" id="XP_015702011.1">
    <property type="nucleotide sequence ID" value="XM_015846735.1"/>
</dbReference>
<dbReference type="VEuPathDB" id="FungiDB:PAAG_09106"/>
<dbReference type="EMBL" id="KN294075">
    <property type="protein sequence ID" value="EEH41395.2"/>
    <property type="molecule type" value="Genomic_DNA"/>
</dbReference>